<dbReference type="AlphaFoldDB" id="A0AAN1W108"/>
<feature type="domain" description="NADH:flavin oxidoreductase/NADH oxidase N-terminal" evidence="6">
    <location>
        <begin position="3"/>
        <end position="339"/>
    </location>
</feature>
<evidence type="ECO:0000259" key="6">
    <source>
        <dbReference type="Pfam" id="PF00724"/>
    </source>
</evidence>
<evidence type="ECO:0000256" key="2">
    <source>
        <dbReference type="ARBA" id="ARBA00022630"/>
    </source>
</evidence>
<name>A0AAN1W108_9PROT</name>
<keyword evidence="3" id="KW-0288">FMN</keyword>
<dbReference type="CDD" id="cd02932">
    <property type="entry name" value="OYE_YqiM_FMN"/>
    <property type="match status" value="1"/>
</dbReference>
<dbReference type="Gene3D" id="3.20.20.70">
    <property type="entry name" value="Aldolase class I"/>
    <property type="match status" value="1"/>
</dbReference>
<accession>A0AAN1W108</accession>
<dbReference type="InterPro" id="IPR044152">
    <property type="entry name" value="YqjM-like"/>
</dbReference>
<keyword evidence="2" id="KW-0285">Flavoprotein</keyword>
<dbReference type="Proteomes" id="UP001319121">
    <property type="component" value="Chromosome"/>
</dbReference>
<dbReference type="GO" id="GO:0010181">
    <property type="term" value="F:FMN binding"/>
    <property type="evidence" value="ECO:0007669"/>
    <property type="project" value="InterPro"/>
</dbReference>
<dbReference type="PANTHER" id="PTHR43303:SF4">
    <property type="entry name" value="NADPH DEHYDROGENASE C23G7.10C-RELATED"/>
    <property type="match status" value="1"/>
</dbReference>
<protein>
    <submittedName>
        <fullName evidence="7">Oxidoreductase</fullName>
    </submittedName>
</protein>
<keyword evidence="5" id="KW-0560">Oxidoreductase</keyword>
<evidence type="ECO:0000256" key="1">
    <source>
        <dbReference type="ARBA" id="ARBA00001917"/>
    </source>
</evidence>
<evidence type="ECO:0000313" key="7">
    <source>
        <dbReference type="EMBL" id="BBJ00342.1"/>
    </source>
</evidence>
<dbReference type="KEGG" id="fku:FGKAn22_20340"/>
<dbReference type="InterPro" id="IPR013785">
    <property type="entry name" value="Aldolase_TIM"/>
</dbReference>
<evidence type="ECO:0000256" key="5">
    <source>
        <dbReference type="ARBA" id="ARBA00023002"/>
    </source>
</evidence>
<gene>
    <name evidence="7" type="primary">namA</name>
    <name evidence="7" type="ORF">FGKAn22_20340</name>
</gene>
<dbReference type="PANTHER" id="PTHR43303">
    <property type="entry name" value="NADPH DEHYDROGENASE C23G7.10C-RELATED"/>
    <property type="match status" value="1"/>
</dbReference>
<dbReference type="SUPFAM" id="SSF51395">
    <property type="entry name" value="FMN-linked oxidoreductases"/>
    <property type="match status" value="1"/>
</dbReference>
<dbReference type="GO" id="GO:0050661">
    <property type="term" value="F:NADP binding"/>
    <property type="evidence" value="ECO:0007669"/>
    <property type="project" value="InterPro"/>
</dbReference>
<evidence type="ECO:0000313" key="8">
    <source>
        <dbReference type="Proteomes" id="UP001319121"/>
    </source>
</evidence>
<evidence type="ECO:0000256" key="4">
    <source>
        <dbReference type="ARBA" id="ARBA00022857"/>
    </source>
</evidence>
<dbReference type="GO" id="GO:0003959">
    <property type="term" value="F:NADPH dehydrogenase activity"/>
    <property type="evidence" value="ECO:0007669"/>
    <property type="project" value="InterPro"/>
</dbReference>
<dbReference type="Pfam" id="PF00724">
    <property type="entry name" value="Oxidored_FMN"/>
    <property type="match status" value="1"/>
</dbReference>
<dbReference type="EMBL" id="AP019536">
    <property type="protein sequence ID" value="BBJ00342.1"/>
    <property type="molecule type" value="Genomic_DNA"/>
</dbReference>
<organism evidence="7 8">
    <name type="scientific">Ferrigenium kumadai</name>
    <dbReference type="NCBI Taxonomy" id="1682490"/>
    <lineage>
        <taxon>Bacteria</taxon>
        <taxon>Pseudomonadati</taxon>
        <taxon>Pseudomonadota</taxon>
        <taxon>Betaproteobacteria</taxon>
        <taxon>Nitrosomonadales</taxon>
        <taxon>Gallionellaceae</taxon>
        <taxon>Ferrigenium</taxon>
    </lineage>
</organism>
<keyword evidence="4" id="KW-0521">NADP</keyword>
<evidence type="ECO:0000256" key="3">
    <source>
        <dbReference type="ARBA" id="ARBA00022643"/>
    </source>
</evidence>
<dbReference type="InterPro" id="IPR001155">
    <property type="entry name" value="OxRdtase_FMN_N"/>
</dbReference>
<dbReference type="RefSeq" id="WP_212785585.1">
    <property type="nucleotide sequence ID" value="NZ_AP019536.1"/>
</dbReference>
<proteinExistence type="predicted"/>
<reference evidence="7 8" key="1">
    <citation type="submission" date="2019-03" db="EMBL/GenBank/DDBJ databases">
        <title>Complete genome sequence of Ferrigenium kumadai strain An22, a microaerophilic iron-oxidizing bacterium isolated from a paddy field soil.</title>
        <authorList>
            <person name="Watanabe T."/>
            <person name="Asakawa S."/>
        </authorList>
    </citation>
    <scope>NUCLEOTIDE SEQUENCE [LARGE SCALE GENOMIC DNA]</scope>
    <source>
        <strain evidence="7 8">An22</strain>
    </source>
</reference>
<keyword evidence="8" id="KW-1185">Reference proteome</keyword>
<sequence length="355" mass="38409">MSKLFSSFRLRSTTFRNRIFVSPMCQYSALEGVPNDWHLVHLGSRAVGGAGLVMVEATAVAAEGRISPHDLGLWNDRQAEAFAPIARFIAEHGAVPAIQLAHAGRKASTDAPWLSGSPLRPEQGGWQVVAPSAVPFSRESPMPRELTVTELDGIVQSFTDAAKRALAAGFKVVEIHMAHGYLLHQFLSPLTNRRTDDYGGSLENRACLPLRVAHAVREVWPHNLPLFVRISASDWVEGGWDLAQSVALCRWLKETGVDLIDCSSGGLTPDARIPAGPGFQTPFATAIRQEAGIAVGAVGLITDAAQAEQIVATGLADAVLLARELLRDPYWPLHAARELGAEVEWPKQYLRAKPA</sequence>
<comment type="cofactor">
    <cofactor evidence="1">
        <name>FMN</name>
        <dbReference type="ChEBI" id="CHEBI:58210"/>
    </cofactor>
</comment>